<evidence type="ECO:0000313" key="3">
    <source>
        <dbReference type="EnsemblMetazoa" id="ISCW007719-PA"/>
    </source>
</evidence>
<dbReference type="PANTHER" id="PTHR10974">
    <property type="entry name" value="FI08016P-RELATED"/>
    <property type="match status" value="1"/>
</dbReference>
<keyword evidence="1" id="KW-1133">Transmembrane helix</keyword>
<dbReference type="STRING" id="6945.B7PT03"/>
<proteinExistence type="predicted"/>
<keyword evidence="1" id="KW-0472">Membrane</keyword>
<sequence length="418" mass="48770">MMSRARITFRTTFVLVTTVNILVIYSIGRFWMFAVGPYTSRHVSAVGHRLRTSGCTMPQFDPFDPSVSRYFRRARDKRCPGNPDFIYLREGIPLIKEEVLRLRDTRPEDMECFYREIYRNDTLDKPDEKYFYGRKVPLKFGERLDKEFIETAHDSFNAVGYADAPFLKHFRTLNDSGVLNHTVVVFLSDHGLRFGDVRSTFIGKYEDRQPFAFLIFPRWFLEAHPDVARNLRRNQRRLTTHFDVHATLLELLDFPQQQPPPRTNYGISLFHEVPETRTCAEASISHHWCTCQADGDTDVTPAFAMSLGERLVDQINEWVRKEPRKCQPFHLVDLMDVTALQPTQEDKTSNVSHYWVTVRVSPGGGVFEATLRVDGRAENISVLDQVSRCNWYFGQSYCVADHWLEKFCYCRRTFGFLL</sequence>
<reference evidence="2 4" key="1">
    <citation type="submission" date="2008-03" db="EMBL/GenBank/DDBJ databases">
        <title>Annotation of Ixodes scapularis.</title>
        <authorList>
            <consortium name="Ixodes scapularis Genome Project Consortium"/>
            <person name="Caler E."/>
            <person name="Hannick L.I."/>
            <person name="Bidwell S."/>
            <person name="Joardar V."/>
            <person name="Thiagarajan M."/>
            <person name="Amedeo P."/>
            <person name="Galinsky K.J."/>
            <person name="Schobel S."/>
            <person name="Inman J."/>
            <person name="Hostetler J."/>
            <person name="Miller J."/>
            <person name="Hammond M."/>
            <person name="Megy K."/>
            <person name="Lawson D."/>
            <person name="Kodira C."/>
            <person name="Sutton G."/>
            <person name="Meyer J."/>
            <person name="Hill C.A."/>
            <person name="Birren B."/>
            <person name="Nene V."/>
            <person name="Collins F."/>
            <person name="Alarcon-Chaidez F."/>
            <person name="Wikel S."/>
            <person name="Strausberg R."/>
        </authorList>
    </citation>
    <scope>NUCLEOTIDE SEQUENCE [LARGE SCALE GENOMIC DNA]</scope>
    <source>
        <strain evidence="4">Wikel</strain>
        <strain evidence="2">Wikel colony</strain>
    </source>
</reference>
<evidence type="ECO:0000256" key="1">
    <source>
        <dbReference type="SAM" id="Phobius"/>
    </source>
</evidence>
<dbReference type="PaxDb" id="6945-B7PT03"/>
<name>B7PT03_IXOSC</name>
<reference evidence="3" key="2">
    <citation type="submission" date="2020-05" db="UniProtKB">
        <authorList>
            <consortium name="EnsemblMetazoa"/>
        </authorList>
    </citation>
    <scope>IDENTIFICATION</scope>
    <source>
        <strain evidence="3">wikel</strain>
    </source>
</reference>
<dbReference type="InterPro" id="IPR017850">
    <property type="entry name" value="Alkaline_phosphatase_core_sf"/>
</dbReference>
<dbReference type="InParanoid" id="B7PT03"/>
<dbReference type="VEuPathDB" id="VectorBase:ISCI007719"/>
<dbReference type="PANTHER" id="PTHR10974:SF1">
    <property type="entry name" value="FI08016P-RELATED"/>
    <property type="match status" value="1"/>
</dbReference>
<dbReference type="EMBL" id="ABJB010406983">
    <property type="status" value="NOT_ANNOTATED_CDS"/>
    <property type="molecule type" value="Genomic_DNA"/>
</dbReference>
<dbReference type="Pfam" id="PF02995">
    <property type="entry name" value="DUF229"/>
    <property type="match status" value="1"/>
</dbReference>
<dbReference type="EnsemblMetazoa" id="ISCW007719-RA">
    <property type="protein sequence ID" value="ISCW007719-PA"/>
    <property type="gene ID" value="ISCW007719"/>
</dbReference>
<dbReference type="EMBL" id="ABJB010900253">
    <property type="status" value="NOT_ANNOTATED_CDS"/>
    <property type="molecule type" value="Genomic_DNA"/>
</dbReference>
<evidence type="ECO:0000313" key="4">
    <source>
        <dbReference type="Proteomes" id="UP000001555"/>
    </source>
</evidence>
<dbReference type="Gene3D" id="3.40.720.10">
    <property type="entry name" value="Alkaline Phosphatase, subunit A"/>
    <property type="match status" value="1"/>
</dbReference>
<dbReference type="SUPFAM" id="SSF53649">
    <property type="entry name" value="Alkaline phosphatase-like"/>
    <property type="match status" value="1"/>
</dbReference>
<organism>
    <name type="scientific">Ixodes scapularis</name>
    <name type="common">Black-legged tick</name>
    <name type="synonym">Deer tick</name>
    <dbReference type="NCBI Taxonomy" id="6945"/>
    <lineage>
        <taxon>Eukaryota</taxon>
        <taxon>Metazoa</taxon>
        <taxon>Ecdysozoa</taxon>
        <taxon>Arthropoda</taxon>
        <taxon>Chelicerata</taxon>
        <taxon>Arachnida</taxon>
        <taxon>Acari</taxon>
        <taxon>Parasitiformes</taxon>
        <taxon>Ixodida</taxon>
        <taxon>Ixodoidea</taxon>
        <taxon>Ixodidae</taxon>
        <taxon>Ixodinae</taxon>
        <taxon>Ixodes</taxon>
    </lineage>
</organism>
<dbReference type="InterPro" id="IPR004245">
    <property type="entry name" value="DUF229"/>
</dbReference>
<evidence type="ECO:0000313" key="2">
    <source>
        <dbReference type="EMBL" id="EEC09725.1"/>
    </source>
</evidence>
<keyword evidence="1" id="KW-0812">Transmembrane</keyword>
<protein>
    <submittedName>
        <fullName evidence="2 3">Uncharacterized protein</fullName>
    </submittedName>
</protein>
<dbReference type="HOGENOM" id="CLU_610125_0_0_1"/>
<dbReference type="AlphaFoldDB" id="B7PT03"/>
<gene>
    <name evidence="2" type="ORF">IscW_ISCW007719</name>
</gene>
<dbReference type="Proteomes" id="UP000001555">
    <property type="component" value="Unassembled WGS sequence"/>
</dbReference>
<feature type="transmembrane region" description="Helical" evidence="1">
    <location>
        <begin position="12"/>
        <end position="32"/>
    </location>
</feature>
<accession>B7PT03</accession>
<dbReference type="VEuPathDB" id="VectorBase:ISCW007719"/>
<dbReference type="OrthoDB" id="6412187at2759"/>
<dbReference type="EMBL" id="DS782094">
    <property type="protein sequence ID" value="EEC09725.1"/>
    <property type="molecule type" value="Genomic_DNA"/>
</dbReference>
<dbReference type="VEuPathDB" id="VectorBase:ISCP_014051"/>
<dbReference type="EMBL" id="ABJB010692165">
    <property type="status" value="NOT_ANNOTATED_CDS"/>
    <property type="molecule type" value="Genomic_DNA"/>
</dbReference>
<keyword evidence="4" id="KW-1185">Reference proteome</keyword>